<organism evidence="2 3">
    <name type="scientific">Sphingomonas donggukensis</name>
    <dbReference type="NCBI Taxonomy" id="2949093"/>
    <lineage>
        <taxon>Bacteria</taxon>
        <taxon>Pseudomonadati</taxon>
        <taxon>Pseudomonadota</taxon>
        <taxon>Alphaproteobacteria</taxon>
        <taxon>Sphingomonadales</taxon>
        <taxon>Sphingomonadaceae</taxon>
        <taxon>Sphingomonas</taxon>
    </lineage>
</organism>
<feature type="chain" id="PRO_5046446879" description="Lipoprotein" evidence="1">
    <location>
        <begin position="22"/>
        <end position="246"/>
    </location>
</feature>
<evidence type="ECO:0000313" key="2">
    <source>
        <dbReference type="EMBL" id="URW74784.1"/>
    </source>
</evidence>
<dbReference type="Proteomes" id="UP001055580">
    <property type="component" value="Chromosome"/>
</dbReference>
<dbReference type="PROSITE" id="PS51257">
    <property type="entry name" value="PROKAR_LIPOPROTEIN"/>
    <property type="match status" value="1"/>
</dbReference>
<evidence type="ECO:0008006" key="4">
    <source>
        <dbReference type="Google" id="ProtNLM"/>
    </source>
</evidence>
<dbReference type="RefSeq" id="WP_250749756.1">
    <property type="nucleotide sequence ID" value="NZ_CP098401.1"/>
</dbReference>
<evidence type="ECO:0000313" key="3">
    <source>
        <dbReference type="Proteomes" id="UP001055580"/>
    </source>
</evidence>
<sequence>MRRILPALTALLLAACSAAQPVDTAADSLDQELAQSATGSGDDPMLAAALADPLMTDPGLAGRANADAIRPPAQPYSAAIPADDVAAAPAPDLGGLTAAPAPTRKDCPQCAVAGEAVTLAALAARQAAPHASACASQVRYAAGWANRLGRDVPLYINARVIEAAGVQTAQCRLRLASFTAAQPVQTMLDWYFTRTRAAGFVSEQQSDATRHVLTGRRARDGAAYALYLTARADGGSDVDLVTTTGT</sequence>
<proteinExistence type="predicted"/>
<name>A0ABY4TS78_9SPHN</name>
<reference evidence="2" key="1">
    <citation type="submission" date="2022-05" db="EMBL/GenBank/DDBJ databases">
        <title>Sphingomonas sp. strain RMG20 Genome sequencing and assembly.</title>
        <authorList>
            <person name="Kim I."/>
        </authorList>
    </citation>
    <scope>NUCLEOTIDE SEQUENCE</scope>
    <source>
        <strain evidence="2">RMG20</strain>
    </source>
</reference>
<feature type="signal peptide" evidence="1">
    <location>
        <begin position="1"/>
        <end position="21"/>
    </location>
</feature>
<accession>A0ABY4TS78</accession>
<keyword evidence="1" id="KW-0732">Signal</keyword>
<protein>
    <recommendedName>
        <fullName evidence="4">Lipoprotein</fullName>
    </recommendedName>
</protein>
<keyword evidence="3" id="KW-1185">Reference proteome</keyword>
<dbReference type="EMBL" id="CP098401">
    <property type="protein sequence ID" value="URW74784.1"/>
    <property type="molecule type" value="Genomic_DNA"/>
</dbReference>
<evidence type="ECO:0000256" key="1">
    <source>
        <dbReference type="SAM" id="SignalP"/>
    </source>
</evidence>
<gene>
    <name evidence="2" type="ORF">M9980_09380</name>
</gene>